<keyword evidence="1" id="KW-1133">Transmembrane helix</keyword>
<dbReference type="Pfam" id="PF13413">
    <property type="entry name" value="HTH_25"/>
    <property type="match status" value="1"/>
</dbReference>
<accession>A0ABS2GG20</accession>
<dbReference type="EMBL" id="JACJLA010000003">
    <property type="protein sequence ID" value="MBM6912222.1"/>
    <property type="molecule type" value="Genomic_DNA"/>
</dbReference>
<protein>
    <submittedName>
        <fullName evidence="2">Helix-turn-helix domain-containing protein</fullName>
    </submittedName>
</protein>
<dbReference type="RefSeq" id="WP_028254748.1">
    <property type="nucleotide sequence ID" value="NZ_JACJLA010000003.1"/>
</dbReference>
<keyword evidence="3" id="KW-1185">Reference proteome</keyword>
<comment type="caution">
    <text evidence="2">The sequence shown here is derived from an EMBL/GenBank/DDBJ whole genome shotgun (WGS) entry which is preliminary data.</text>
</comment>
<dbReference type="Gene3D" id="1.10.260.40">
    <property type="entry name" value="lambda repressor-like DNA-binding domains"/>
    <property type="match status" value="1"/>
</dbReference>
<evidence type="ECO:0000256" key="1">
    <source>
        <dbReference type="SAM" id="Phobius"/>
    </source>
</evidence>
<name>A0ABS2GG20_9FIRM</name>
<dbReference type="PANTHER" id="PTHR34475">
    <property type="match status" value="1"/>
</dbReference>
<dbReference type="Proteomes" id="UP000707138">
    <property type="component" value="Unassembled WGS sequence"/>
</dbReference>
<proteinExistence type="predicted"/>
<keyword evidence="1" id="KW-0812">Transmembrane</keyword>
<dbReference type="PANTHER" id="PTHR34475:SF1">
    <property type="entry name" value="CYTOSKELETON PROTEIN RODZ"/>
    <property type="match status" value="1"/>
</dbReference>
<evidence type="ECO:0000313" key="3">
    <source>
        <dbReference type="Proteomes" id="UP000707138"/>
    </source>
</evidence>
<reference evidence="2 3" key="1">
    <citation type="journal article" date="2021" name="Sci. Rep.">
        <title>The distribution of antibiotic resistance genes in chicken gut microbiota commensals.</title>
        <authorList>
            <person name="Juricova H."/>
            <person name="Matiasovicova J."/>
            <person name="Kubasova T."/>
            <person name="Cejkova D."/>
            <person name="Rychlik I."/>
        </authorList>
    </citation>
    <scope>NUCLEOTIDE SEQUENCE [LARGE SCALE GENOMIC DNA]</scope>
    <source>
        <strain evidence="2 3">An537</strain>
    </source>
</reference>
<evidence type="ECO:0000313" key="2">
    <source>
        <dbReference type="EMBL" id="MBM6912222.1"/>
    </source>
</evidence>
<dbReference type="InterPro" id="IPR010982">
    <property type="entry name" value="Lambda_DNA-bd_dom_sf"/>
</dbReference>
<dbReference type="InterPro" id="IPR050400">
    <property type="entry name" value="Bact_Cytoskel_RodZ"/>
</dbReference>
<feature type="transmembrane region" description="Helical" evidence="1">
    <location>
        <begin position="130"/>
        <end position="148"/>
    </location>
</feature>
<sequence>MASIGEELQRERHRRGLTLHDAEEVLHIKAAYLEALEQDNYGVIPGAVYVKGFISNYAEFLGLDKQRLVDGYKASIGETIGVPLRRMQPRKLRAHEDVEHKPEMIKPTPQRLPYTTRRERRKKVMAQERITVAVIAVLVIIFLFWLFIF</sequence>
<keyword evidence="1" id="KW-0472">Membrane</keyword>
<gene>
    <name evidence="2" type="ORF">H6A01_02600</name>
</gene>
<organism evidence="2 3">
    <name type="scientific">Veillonella magna</name>
    <dbReference type="NCBI Taxonomy" id="464322"/>
    <lineage>
        <taxon>Bacteria</taxon>
        <taxon>Bacillati</taxon>
        <taxon>Bacillota</taxon>
        <taxon>Negativicutes</taxon>
        <taxon>Veillonellales</taxon>
        <taxon>Veillonellaceae</taxon>
        <taxon>Veillonella</taxon>
    </lineage>
</organism>